<dbReference type="AlphaFoldDB" id="A0A0F4Z4M8"/>
<sequence length="446" mass="48542">MNIPPASRGGPLSWRTCCRCLRQQQTRLAPLSQHRHQLLYRSFATTGAFRSPAAASSNNPLRLSKSLSRTPSSKDDTAQYKRAMVRSAAGIVACALAMYGIIKLNVFGLPDENEQNEKKKKNEAEPQSGNGSIKLDGPSADFPSSPSVIRIQGQDGVEQVETGNSTVPHFPSTIKLPKTIDASSLQPGQELSVSPDAQEEEYQLLGLGIRTVSFLAIQVYVVGLYVAKSDLATLQQRLVRTAVQPPTGDAAQGGAVAATSLVSTERDALKQLLLDPEKGEDAWEKILKEGNLRTAIRIVPTRNTDFMHMRDGWVRGMMARVQRLNAKAKEHAAAAAAGEFEDESFGQSVNEFKALFGRGTRKNIPKGQVLLLLRGQEGALDALHHPDPAQPLRWLGRVSDERISRLLWLNYLAGKTVASEAARESIVEGVMGIVERPVGTVIQKVI</sequence>
<dbReference type="GO" id="GO:0016872">
    <property type="term" value="F:intramolecular lyase activity"/>
    <property type="evidence" value="ECO:0007669"/>
    <property type="project" value="InterPro"/>
</dbReference>
<dbReference type="InterPro" id="IPR036298">
    <property type="entry name" value="Chalcone_isomerase_sf"/>
</dbReference>
<dbReference type="EMBL" id="LASV01000020">
    <property type="protein sequence ID" value="KKA25472.1"/>
    <property type="molecule type" value="Genomic_DNA"/>
</dbReference>
<dbReference type="Gene3D" id="3.50.70.10">
    <property type="match status" value="1"/>
</dbReference>
<dbReference type="InterPro" id="IPR016088">
    <property type="entry name" value="Chalcone_isomerase_3-sand"/>
</dbReference>
<dbReference type="PANTHER" id="PTHR47284">
    <property type="entry name" value="FATTY-ACID-BINDING PROTEIN 2"/>
    <property type="match status" value="1"/>
</dbReference>
<dbReference type="OrthoDB" id="18193at2759"/>
<dbReference type="GeneID" id="25312550"/>
<feature type="domain" description="Chalcone isomerase" evidence="2">
    <location>
        <begin position="200"/>
        <end position="427"/>
    </location>
</feature>
<evidence type="ECO:0000256" key="1">
    <source>
        <dbReference type="SAM" id="MobiDB-lite"/>
    </source>
</evidence>
<feature type="compositionally biased region" description="Polar residues" evidence="1">
    <location>
        <begin position="54"/>
        <end position="71"/>
    </location>
</feature>
<feature type="region of interest" description="Disordered" evidence="1">
    <location>
        <begin position="51"/>
        <end position="78"/>
    </location>
</feature>
<evidence type="ECO:0000313" key="4">
    <source>
        <dbReference type="Proteomes" id="UP000053958"/>
    </source>
</evidence>
<comment type="caution">
    <text evidence="3">The sequence shown here is derived from an EMBL/GenBank/DDBJ whole genome shotgun (WGS) entry which is preliminary data.</text>
</comment>
<name>A0A0F4Z4M8_RASE3</name>
<gene>
    <name evidence="3" type="ORF">T310_0496</name>
</gene>
<organism evidence="3 4">
    <name type="scientific">Rasamsonia emersonii (strain ATCC 16479 / CBS 393.64 / IMI 116815)</name>
    <dbReference type="NCBI Taxonomy" id="1408163"/>
    <lineage>
        <taxon>Eukaryota</taxon>
        <taxon>Fungi</taxon>
        <taxon>Dikarya</taxon>
        <taxon>Ascomycota</taxon>
        <taxon>Pezizomycotina</taxon>
        <taxon>Eurotiomycetes</taxon>
        <taxon>Eurotiomycetidae</taxon>
        <taxon>Eurotiales</taxon>
        <taxon>Trichocomaceae</taxon>
        <taxon>Rasamsonia</taxon>
    </lineage>
</organism>
<feature type="compositionally biased region" description="Basic and acidic residues" evidence="1">
    <location>
        <begin position="115"/>
        <end position="124"/>
    </location>
</feature>
<proteinExistence type="predicted"/>
<reference evidence="3 4" key="1">
    <citation type="submission" date="2015-04" db="EMBL/GenBank/DDBJ databases">
        <authorList>
            <person name="Heijne W.H."/>
            <person name="Fedorova N.D."/>
            <person name="Nierman W.C."/>
            <person name="Vollebregt A.W."/>
            <person name="Zhao Z."/>
            <person name="Wu L."/>
            <person name="Kumar M."/>
            <person name="Stam H."/>
            <person name="van den Berg M.A."/>
            <person name="Pel H.J."/>
        </authorList>
    </citation>
    <scope>NUCLEOTIDE SEQUENCE [LARGE SCALE GENOMIC DNA]</scope>
    <source>
        <strain evidence="3 4">CBS 393.64</strain>
    </source>
</reference>
<keyword evidence="4" id="KW-1185">Reference proteome</keyword>
<protein>
    <recommendedName>
        <fullName evidence="2">Chalcone isomerase domain-containing protein</fullName>
    </recommendedName>
</protein>
<dbReference type="Proteomes" id="UP000053958">
    <property type="component" value="Unassembled WGS sequence"/>
</dbReference>
<evidence type="ECO:0000259" key="2">
    <source>
        <dbReference type="Pfam" id="PF16035"/>
    </source>
</evidence>
<dbReference type="Pfam" id="PF16035">
    <property type="entry name" value="Chalcone_2"/>
    <property type="match status" value="1"/>
</dbReference>
<dbReference type="PANTHER" id="PTHR47284:SF3">
    <property type="entry name" value="FATTY-ACID-BINDING PROTEIN 2"/>
    <property type="match status" value="1"/>
</dbReference>
<dbReference type="InterPro" id="IPR016087">
    <property type="entry name" value="Chalcone_isomerase"/>
</dbReference>
<dbReference type="SUPFAM" id="SSF54626">
    <property type="entry name" value="Chalcone isomerase"/>
    <property type="match status" value="1"/>
</dbReference>
<dbReference type="RefSeq" id="XP_013332084.1">
    <property type="nucleotide sequence ID" value="XM_013476630.1"/>
</dbReference>
<feature type="region of interest" description="Disordered" evidence="1">
    <location>
        <begin position="115"/>
        <end position="143"/>
    </location>
</feature>
<dbReference type="STRING" id="1408163.A0A0F4Z4M8"/>
<accession>A0A0F4Z4M8</accession>
<evidence type="ECO:0000313" key="3">
    <source>
        <dbReference type="EMBL" id="KKA25472.1"/>
    </source>
</evidence>